<gene>
    <name evidence="2" type="ORF">ENJ67_01625</name>
</gene>
<evidence type="ECO:0000313" key="2">
    <source>
        <dbReference type="EMBL" id="HFB53406.1"/>
    </source>
</evidence>
<dbReference type="GO" id="GO:0003677">
    <property type="term" value="F:DNA binding"/>
    <property type="evidence" value="ECO:0007669"/>
    <property type="project" value="UniProtKB-KW"/>
</dbReference>
<name>A0A7C3C7D8_9BACT</name>
<protein>
    <submittedName>
        <fullName evidence="2">DNA-binding protein</fullName>
    </submittedName>
</protein>
<keyword evidence="1" id="KW-0175">Coiled coil</keyword>
<keyword evidence="2" id="KW-0238">DNA-binding</keyword>
<feature type="coiled-coil region" evidence="1">
    <location>
        <begin position="68"/>
        <end position="105"/>
    </location>
</feature>
<proteinExistence type="predicted"/>
<dbReference type="AlphaFoldDB" id="A0A7C3C7D8"/>
<comment type="caution">
    <text evidence="2">The sequence shown here is derived from an EMBL/GenBank/DDBJ whole genome shotgun (WGS) entry which is preliminary data.</text>
</comment>
<sequence length="213" mass="24672">MKKMSVAEAAAFFGVSKEAIHNRIRRGSLKSAVGSDGVKLVLVDETSRVKKAAPKRATKNSANDERYYKLLEAQNAKLQERVEVLENETRSLRDQKEQMLIEERQKIEAIYKEKDEQLKNILQTISSKFMLGAPLEEREDTLEAEMIEVEEEKIESNVISLKKYLKSSGFSEKKMKKIKKRFKEKAKNDERVIIIGTKFYLDTAKYDYKDLLK</sequence>
<reference evidence="2" key="1">
    <citation type="journal article" date="2020" name="mSystems">
        <title>Genome- and Community-Level Interaction Insights into Carbon Utilization and Element Cycling Functions of Hydrothermarchaeota in Hydrothermal Sediment.</title>
        <authorList>
            <person name="Zhou Z."/>
            <person name="Liu Y."/>
            <person name="Xu W."/>
            <person name="Pan J."/>
            <person name="Luo Z.H."/>
            <person name="Li M."/>
        </authorList>
    </citation>
    <scope>NUCLEOTIDE SEQUENCE [LARGE SCALE GENOMIC DNA]</scope>
    <source>
        <strain evidence="2">HyVt-507</strain>
    </source>
</reference>
<accession>A0A7C3C7D8</accession>
<dbReference type="Proteomes" id="UP000886390">
    <property type="component" value="Unassembled WGS sequence"/>
</dbReference>
<dbReference type="EMBL" id="DRNH01000085">
    <property type="protein sequence ID" value="HFB53406.1"/>
    <property type="molecule type" value="Genomic_DNA"/>
</dbReference>
<evidence type="ECO:0000256" key="1">
    <source>
        <dbReference type="SAM" id="Coils"/>
    </source>
</evidence>
<organism evidence="2">
    <name type="scientific">Sulfurimonas autotrophica</name>
    <dbReference type="NCBI Taxonomy" id="202747"/>
    <lineage>
        <taxon>Bacteria</taxon>
        <taxon>Pseudomonadati</taxon>
        <taxon>Campylobacterota</taxon>
        <taxon>Epsilonproteobacteria</taxon>
        <taxon>Campylobacterales</taxon>
        <taxon>Sulfurimonadaceae</taxon>
        <taxon>Sulfurimonas</taxon>
    </lineage>
</organism>